<evidence type="ECO:0000256" key="4">
    <source>
        <dbReference type="ARBA" id="ARBA00023136"/>
    </source>
</evidence>
<feature type="transmembrane region" description="Helical" evidence="6">
    <location>
        <begin position="376"/>
        <end position="399"/>
    </location>
</feature>
<feature type="compositionally biased region" description="Polar residues" evidence="5">
    <location>
        <begin position="27"/>
        <end position="45"/>
    </location>
</feature>
<dbReference type="InterPro" id="IPR011701">
    <property type="entry name" value="MFS"/>
</dbReference>
<comment type="subcellular location">
    <subcellularLocation>
        <location evidence="1">Membrane</location>
        <topology evidence="1">Multi-pass membrane protein</topology>
    </subcellularLocation>
</comment>
<dbReference type="EMBL" id="JAVLET010000001">
    <property type="protein sequence ID" value="KAL0476080.1"/>
    <property type="molecule type" value="Genomic_DNA"/>
</dbReference>
<reference evidence="8 9" key="1">
    <citation type="submission" date="2023-09" db="EMBL/GenBank/DDBJ databases">
        <title>Multi-omics analysis of a traditional fermented food reveals byproduct-associated fungal strains for waste-to-food upcycling.</title>
        <authorList>
            <consortium name="Lawrence Berkeley National Laboratory"/>
            <person name="Rekdal V.M."/>
            <person name="Villalobos-Escobedo J.M."/>
            <person name="Rodriguez-Valeron N."/>
            <person name="Garcia M.O."/>
            <person name="Vasquez D.P."/>
            <person name="Damayanti I."/>
            <person name="Sorensen P.M."/>
            <person name="Baidoo E.E."/>
            <person name="De Carvalho A.C."/>
            <person name="Riley R."/>
            <person name="Lipzen A."/>
            <person name="He G."/>
            <person name="Yan M."/>
            <person name="Haridas S."/>
            <person name="Daum C."/>
            <person name="Yoshinaga Y."/>
            <person name="Ng V."/>
            <person name="Grigoriev I.V."/>
            <person name="Munk R."/>
            <person name="Nuraida L."/>
            <person name="Wijaya C.H."/>
            <person name="Morales P.-C."/>
            <person name="Keasling J.D."/>
        </authorList>
    </citation>
    <scope>NUCLEOTIDE SEQUENCE [LARGE SCALE GENOMIC DNA]</scope>
    <source>
        <strain evidence="8 9">FGSC 2613</strain>
    </source>
</reference>
<feature type="transmembrane region" description="Helical" evidence="6">
    <location>
        <begin position="278"/>
        <end position="298"/>
    </location>
</feature>
<feature type="transmembrane region" description="Helical" evidence="6">
    <location>
        <begin position="166"/>
        <end position="191"/>
    </location>
</feature>
<evidence type="ECO:0000259" key="7">
    <source>
        <dbReference type="PROSITE" id="PS50850"/>
    </source>
</evidence>
<dbReference type="PANTHER" id="PTHR23501:SF6">
    <property type="entry name" value="MULTIDRUG TRANSPORTER, PUTATIVE (AFU_ORTHOLOGUE AFUA_3G14560)-RELATED"/>
    <property type="match status" value="1"/>
</dbReference>
<feature type="transmembrane region" description="Helical" evidence="6">
    <location>
        <begin position="342"/>
        <end position="370"/>
    </location>
</feature>
<dbReference type="PANTHER" id="PTHR23501">
    <property type="entry name" value="MAJOR FACILITATOR SUPERFAMILY"/>
    <property type="match status" value="1"/>
</dbReference>
<keyword evidence="3 6" id="KW-1133">Transmembrane helix</keyword>
<accession>A0ABR3DTU1</accession>
<organism evidence="8 9">
    <name type="scientific">Neurospora intermedia</name>
    <dbReference type="NCBI Taxonomy" id="5142"/>
    <lineage>
        <taxon>Eukaryota</taxon>
        <taxon>Fungi</taxon>
        <taxon>Dikarya</taxon>
        <taxon>Ascomycota</taxon>
        <taxon>Pezizomycotina</taxon>
        <taxon>Sordariomycetes</taxon>
        <taxon>Sordariomycetidae</taxon>
        <taxon>Sordariales</taxon>
        <taxon>Sordariaceae</taxon>
        <taxon>Neurospora</taxon>
    </lineage>
</organism>
<dbReference type="PROSITE" id="PS00217">
    <property type="entry name" value="SUGAR_TRANSPORT_2"/>
    <property type="match status" value="1"/>
</dbReference>
<proteinExistence type="predicted"/>
<evidence type="ECO:0000256" key="6">
    <source>
        <dbReference type="SAM" id="Phobius"/>
    </source>
</evidence>
<keyword evidence="9" id="KW-1185">Reference proteome</keyword>
<dbReference type="InterPro" id="IPR005829">
    <property type="entry name" value="Sugar_transporter_CS"/>
</dbReference>
<feature type="transmembrane region" description="Helical" evidence="6">
    <location>
        <begin position="74"/>
        <end position="94"/>
    </location>
</feature>
<feature type="transmembrane region" description="Helical" evidence="6">
    <location>
        <begin position="114"/>
        <end position="132"/>
    </location>
</feature>
<feature type="domain" description="Major facilitator superfamily (MFS) profile" evidence="7">
    <location>
        <begin position="80"/>
        <end position="552"/>
    </location>
</feature>
<dbReference type="InterPro" id="IPR036259">
    <property type="entry name" value="MFS_trans_sf"/>
</dbReference>
<feature type="region of interest" description="Disordered" evidence="5">
    <location>
        <begin position="1"/>
        <end position="45"/>
    </location>
</feature>
<keyword evidence="4 6" id="KW-0472">Membrane</keyword>
<dbReference type="SUPFAM" id="SSF103473">
    <property type="entry name" value="MFS general substrate transporter"/>
    <property type="match status" value="1"/>
</dbReference>
<dbReference type="PROSITE" id="PS50850">
    <property type="entry name" value="MFS"/>
    <property type="match status" value="1"/>
</dbReference>
<feature type="transmembrane region" description="Helical" evidence="6">
    <location>
        <begin position="428"/>
        <end position="450"/>
    </location>
</feature>
<evidence type="ECO:0000313" key="9">
    <source>
        <dbReference type="Proteomes" id="UP001451303"/>
    </source>
</evidence>
<evidence type="ECO:0000313" key="8">
    <source>
        <dbReference type="EMBL" id="KAL0476080.1"/>
    </source>
</evidence>
<protein>
    <submittedName>
        <fullName evidence="8">Major facilitator superfamily domain-containing protein</fullName>
    </submittedName>
</protein>
<evidence type="ECO:0000256" key="5">
    <source>
        <dbReference type="SAM" id="MobiDB-lite"/>
    </source>
</evidence>
<gene>
    <name evidence="8" type="ORF">QR685DRAFT_490301</name>
</gene>
<dbReference type="Proteomes" id="UP001451303">
    <property type="component" value="Unassembled WGS sequence"/>
</dbReference>
<sequence>MSSKTTVFETTVNDRRRHNVDIDENDVSSSPTLTASAPETTPLLNSETASSYTIGNELPPPPSPPPQDEKPIGFARGLSIALSMWVLIFLQAGNMSGISTVQSSIATDLDAYDQAMWFTGVYLISSSCISPLTGRLSTIFTPGLMILVSSLFFSIGAIVTSQAHTLFVFLFGRILVGIGGGGIMTLSLILVIQLTSKRRRGVWVGLTNAGFTVGMSTGAVVFGILLPIIGWRALFWAQAPLALLGGLGVYASIPSSLSTGQPLSPGDAEKTSLQKLRGIDYAGAVTLTTTIVLLLYSLSGRTGIHYTPLFSSLLTFCLFLVIESRFASDPILPLRILRSRGILLSCLSQLGFMSARWTVLFYAPIFALAVHGASPALAGSILIPTNLGFGMGGLLVGWLHMSRQHHADDDDHHHHNTSSSSSSSSKDYWFPSLVSMGIFGLTILAMGWVSNAATQMGWYVGVIFVNGLATGAAVNYTMAHLLHLSHAREHFIVTGLLATFRGFAGSTGTAIGGGIFGRELRASLYRGFEMIEGLPRERMEKLVTVLVGSPARVHQEGFLTVEERLVSVSGYEHALSTLYHSAAALCVVVLLVQAGTGWTAGGVSKEEEREIERAIAEHDGRMEA</sequence>
<feature type="region of interest" description="Disordered" evidence="5">
    <location>
        <begin position="51"/>
        <end position="70"/>
    </location>
</feature>
<feature type="transmembrane region" description="Helical" evidence="6">
    <location>
        <begin position="456"/>
        <end position="479"/>
    </location>
</feature>
<name>A0ABR3DTU1_NEUIN</name>
<evidence type="ECO:0000256" key="1">
    <source>
        <dbReference type="ARBA" id="ARBA00004141"/>
    </source>
</evidence>
<evidence type="ECO:0000256" key="2">
    <source>
        <dbReference type="ARBA" id="ARBA00022692"/>
    </source>
</evidence>
<feature type="transmembrane region" description="Helical" evidence="6">
    <location>
        <begin position="203"/>
        <end position="229"/>
    </location>
</feature>
<feature type="transmembrane region" description="Helical" evidence="6">
    <location>
        <begin position="304"/>
        <end position="322"/>
    </location>
</feature>
<keyword evidence="2 6" id="KW-0812">Transmembrane</keyword>
<comment type="caution">
    <text evidence="8">The sequence shown here is derived from an EMBL/GenBank/DDBJ whole genome shotgun (WGS) entry which is preliminary data.</text>
</comment>
<dbReference type="Gene3D" id="1.20.1250.20">
    <property type="entry name" value="MFS general substrate transporter like domains"/>
    <property type="match status" value="1"/>
</dbReference>
<feature type="transmembrane region" description="Helical" evidence="6">
    <location>
        <begin position="491"/>
        <end position="516"/>
    </location>
</feature>
<evidence type="ECO:0000256" key="3">
    <source>
        <dbReference type="ARBA" id="ARBA00022989"/>
    </source>
</evidence>
<dbReference type="InterPro" id="IPR020846">
    <property type="entry name" value="MFS_dom"/>
</dbReference>
<feature type="compositionally biased region" description="Polar residues" evidence="5">
    <location>
        <begin position="1"/>
        <end position="11"/>
    </location>
</feature>
<feature type="transmembrane region" description="Helical" evidence="6">
    <location>
        <begin position="139"/>
        <end position="160"/>
    </location>
</feature>
<dbReference type="Pfam" id="PF07690">
    <property type="entry name" value="MFS_1"/>
    <property type="match status" value="1"/>
</dbReference>